<dbReference type="Gene3D" id="3.30.70.270">
    <property type="match status" value="1"/>
</dbReference>
<sequence length="381" mass="42609">MSSKVADVKQAIDTSGRGYCQAPGVRQASIQLFGLYVGFVPFYHQSHVEFEDQVTMRQLLEPLTTNQTQKLKTFVALIERSNQVQQGLDRLWSRCAIPSSNAQDHCENFMKQLVEQADRGGLTDNERKSLLGLKLSADKTPATLNAWWIAYSKTKGGDHDSFVDQLGSSIPRDYMDNLSAPWPNPSNVYRASTIFLSQSDSFTSRRVSFTTRQVEPAAHDSFDSTPHGAPRRVLTQIGAPNIVCQTHIVEFSIDTSDAQAIRNAAYRSSKAKSDIMEAELNQYLDLFSNQSVQEPRGLVTFKDAYPMPRIDDLLGVLGRDKLFSIMDIASGYWNVQMMSPGSIEKTAFTCNEEFGPHLVPLTQVLAKFRKAGFKLKMSKCK</sequence>
<organism evidence="1">
    <name type="scientific">Aphanomyces astaci</name>
    <name type="common">Crayfish plague agent</name>
    <dbReference type="NCBI Taxonomy" id="112090"/>
    <lineage>
        <taxon>Eukaryota</taxon>
        <taxon>Sar</taxon>
        <taxon>Stramenopiles</taxon>
        <taxon>Oomycota</taxon>
        <taxon>Saprolegniomycetes</taxon>
        <taxon>Saprolegniales</taxon>
        <taxon>Verrucalvaceae</taxon>
        <taxon>Aphanomyces</taxon>
    </lineage>
</organism>
<proteinExistence type="predicted"/>
<dbReference type="PANTHER" id="PTHR24559:SF444">
    <property type="entry name" value="REVERSE TRANSCRIPTASE DOMAIN-CONTAINING PROTEIN"/>
    <property type="match status" value="1"/>
</dbReference>
<dbReference type="EMBL" id="KI913159">
    <property type="protein sequence ID" value="ETV71551.1"/>
    <property type="molecule type" value="Genomic_DNA"/>
</dbReference>
<dbReference type="RefSeq" id="XP_009838984.1">
    <property type="nucleotide sequence ID" value="XM_009840682.1"/>
</dbReference>
<dbReference type="InterPro" id="IPR043128">
    <property type="entry name" value="Rev_trsase/Diguanyl_cyclase"/>
</dbReference>
<dbReference type="PANTHER" id="PTHR24559">
    <property type="entry name" value="TRANSPOSON TY3-I GAG-POL POLYPROTEIN"/>
    <property type="match status" value="1"/>
</dbReference>
<dbReference type="GeneID" id="20815211"/>
<dbReference type="VEuPathDB" id="FungiDB:H257_13215"/>
<name>W4FX92_APHAT</name>
<dbReference type="InterPro" id="IPR043502">
    <property type="entry name" value="DNA/RNA_pol_sf"/>
</dbReference>
<dbReference type="AlphaFoldDB" id="W4FX92"/>
<dbReference type="SUPFAM" id="SSF56672">
    <property type="entry name" value="DNA/RNA polymerases"/>
    <property type="match status" value="1"/>
</dbReference>
<reference evidence="1" key="1">
    <citation type="submission" date="2013-12" db="EMBL/GenBank/DDBJ databases">
        <title>The Genome Sequence of Aphanomyces astaci APO3.</title>
        <authorList>
            <consortium name="The Broad Institute Genomics Platform"/>
            <person name="Russ C."/>
            <person name="Tyler B."/>
            <person name="van West P."/>
            <person name="Dieguez-Uribeondo J."/>
            <person name="Young S.K."/>
            <person name="Zeng Q."/>
            <person name="Gargeya S."/>
            <person name="Fitzgerald M."/>
            <person name="Abouelleil A."/>
            <person name="Alvarado L."/>
            <person name="Chapman S.B."/>
            <person name="Gainer-Dewar J."/>
            <person name="Goldberg J."/>
            <person name="Griggs A."/>
            <person name="Gujja S."/>
            <person name="Hansen M."/>
            <person name="Howarth C."/>
            <person name="Imamovic A."/>
            <person name="Ireland A."/>
            <person name="Larimer J."/>
            <person name="McCowan C."/>
            <person name="Murphy C."/>
            <person name="Pearson M."/>
            <person name="Poon T.W."/>
            <person name="Priest M."/>
            <person name="Roberts A."/>
            <person name="Saif S."/>
            <person name="Shea T."/>
            <person name="Sykes S."/>
            <person name="Wortman J."/>
            <person name="Nusbaum C."/>
            <person name="Birren B."/>
        </authorList>
    </citation>
    <scope>NUCLEOTIDE SEQUENCE [LARGE SCALE GENOMIC DNA]</scope>
    <source>
        <strain evidence="1">APO3</strain>
    </source>
</reference>
<evidence type="ECO:0008006" key="2">
    <source>
        <dbReference type="Google" id="ProtNLM"/>
    </source>
</evidence>
<evidence type="ECO:0000313" key="1">
    <source>
        <dbReference type="EMBL" id="ETV71551.1"/>
    </source>
</evidence>
<dbReference type="InterPro" id="IPR053134">
    <property type="entry name" value="RNA-dir_DNA_polymerase"/>
</dbReference>
<dbReference type="Gene3D" id="3.10.10.10">
    <property type="entry name" value="HIV Type 1 Reverse Transcriptase, subunit A, domain 1"/>
    <property type="match status" value="1"/>
</dbReference>
<accession>W4FX92</accession>
<dbReference type="OrthoDB" id="420169at2759"/>
<gene>
    <name evidence="1" type="ORF">H257_13215</name>
</gene>
<dbReference type="STRING" id="112090.W4FX92"/>
<protein>
    <recommendedName>
        <fullName evidence="2">Reverse transcriptase domain-containing protein</fullName>
    </recommendedName>
</protein>